<dbReference type="PANTHER" id="PTHR37826">
    <property type="entry name" value="FLOTILLIN BAND_7_5 DOMAIN PROTEIN"/>
    <property type="match status" value="1"/>
</dbReference>
<dbReference type="Pfam" id="PF13421">
    <property type="entry name" value="Band_7_1"/>
    <property type="match status" value="1"/>
</dbReference>
<dbReference type="AlphaFoldDB" id="A0A2V4E9X5"/>
<dbReference type="EMBL" id="QGLR01000009">
    <property type="protein sequence ID" value="PXZ07706.1"/>
    <property type="molecule type" value="Genomic_DNA"/>
</dbReference>
<dbReference type="SUPFAM" id="SSF117892">
    <property type="entry name" value="Band 7/SPFH domain"/>
    <property type="match status" value="1"/>
</dbReference>
<dbReference type="InterPro" id="IPR018649">
    <property type="entry name" value="SHOCT"/>
</dbReference>
<dbReference type="InterPro" id="IPR033880">
    <property type="entry name" value="SPFH_YdjI"/>
</dbReference>
<dbReference type="InterPro" id="IPR036013">
    <property type="entry name" value="Band_7/SPFH_dom_sf"/>
</dbReference>
<dbReference type="CDD" id="cd03408">
    <property type="entry name" value="SPFH_like_u1"/>
    <property type="match status" value="1"/>
</dbReference>
<sequence>MLKFFKKQLASVIEWNDNSVDILWYQFPTINNNQIINASKLIVAPGQGCILVYEGKIADVILDAGIYNLQTDNHPFITTILKIRQSFNSEHKLYLYFFKTTEVVNQGWGTASPVKYIDPEYQFPIQLKMNGNYSFSINDIRKFYQEIIGNRQQYSVTEAKELISNRIIQEITSVLAANQYAYQTIDSQLSQISQLVKSRLYDDINKLGLNLCDFRILASEFDSETENRIAKIANISADVIAASKANLSYVEMEKLQALRDAAKNEGGVAGLGAQFVAGAELSKTYSQTMTNTEPQQNTATNQSSEPDDDIYSKLTKLKQLLDIGAITQDEFNMKKKEYIDKL</sequence>
<dbReference type="Pfam" id="PF09851">
    <property type="entry name" value="SHOCT"/>
    <property type="match status" value="1"/>
</dbReference>
<gene>
    <name evidence="3" type="ORF">DKK70_07640</name>
</gene>
<dbReference type="PANTHER" id="PTHR37826:SF2">
    <property type="entry name" value="ZINC-RIBBON DOMAIN-CONTAINING PROTEIN"/>
    <property type="match status" value="1"/>
</dbReference>
<evidence type="ECO:0000259" key="2">
    <source>
        <dbReference type="Pfam" id="PF13421"/>
    </source>
</evidence>
<name>A0A2V4E9X5_9GAMM</name>
<feature type="domain" description="SPFH" evidence="2">
    <location>
        <begin position="25"/>
        <end position="232"/>
    </location>
</feature>
<protein>
    <recommendedName>
        <fullName evidence="5">SPFH domain-containing protein</fullName>
    </recommendedName>
</protein>
<evidence type="ECO:0008006" key="5">
    <source>
        <dbReference type="Google" id="ProtNLM"/>
    </source>
</evidence>
<dbReference type="Proteomes" id="UP000247932">
    <property type="component" value="Unassembled WGS sequence"/>
</dbReference>
<dbReference type="RefSeq" id="WP_110433437.1">
    <property type="nucleotide sequence ID" value="NZ_QGLR01000009.1"/>
</dbReference>
<evidence type="ECO:0000259" key="1">
    <source>
        <dbReference type="Pfam" id="PF09851"/>
    </source>
</evidence>
<keyword evidence="4" id="KW-1185">Reference proteome</keyword>
<organism evidence="3 4">
    <name type="scientific">Gilliamella apicola</name>
    <dbReference type="NCBI Taxonomy" id="1196095"/>
    <lineage>
        <taxon>Bacteria</taxon>
        <taxon>Pseudomonadati</taxon>
        <taxon>Pseudomonadota</taxon>
        <taxon>Gammaproteobacteria</taxon>
        <taxon>Orbales</taxon>
        <taxon>Orbaceae</taxon>
        <taxon>Gilliamella</taxon>
    </lineage>
</organism>
<feature type="domain" description="SHOCT" evidence="1">
    <location>
        <begin position="313"/>
        <end position="337"/>
    </location>
</feature>
<accession>A0A2V4E9X5</accession>
<proteinExistence type="predicted"/>
<comment type="caution">
    <text evidence="3">The sequence shown here is derived from an EMBL/GenBank/DDBJ whole genome shotgun (WGS) entry which is preliminary data.</text>
</comment>
<dbReference type="OrthoDB" id="9764015at2"/>
<reference evidence="3 4" key="1">
    <citation type="submission" date="2018-05" db="EMBL/GenBank/DDBJ databases">
        <title>Reference genomes for bee gut microbiota database.</title>
        <authorList>
            <person name="Ellegaard K.M."/>
        </authorList>
    </citation>
    <scope>NUCLEOTIDE SEQUENCE [LARGE SCALE GENOMIC DNA]</scope>
    <source>
        <strain evidence="3 4">ESL0182</strain>
    </source>
</reference>
<evidence type="ECO:0000313" key="4">
    <source>
        <dbReference type="Proteomes" id="UP000247932"/>
    </source>
</evidence>
<evidence type="ECO:0000313" key="3">
    <source>
        <dbReference type="EMBL" id="PXZ07706.1"/>
    </source>
</evidence>